<evidence type="ECO:0000313" key="3">
    <source>
        <dbReference type="Proteomes" id="UP000547976"/>
    </source>
</evidence>
<comment type="caution">
    <text evidence="2">The sequence shown here is derived from an EMBL/GenBank/DDBJ whole genome shotgun (WGS) entry which is preliminary data.</text>
</comment>
<name>A0A8H5Q5D4_GIBSU</name>
<accession>A0A8H5Q5D4</accession>
<dbReference type="InterPro" id="IPR052957">
    <property type="entry name" value="Auxin_embryo_med"/>
</dbReference>
<feature type="region of interest" description="Disordered" evidence="1">
    <location>
        <begin position="2884"/>
        <end position="2916"/>
    </location>
</feature>
<dbReference type="PANTHER" id="PTHR32387:SF0">
    <property type="entry name" value="PROTEIN NO VEIN"/>
    <property type="match status" value="1"/>
</dbReference>
<gene>
    <name evidence="2" type="ORF">FSUBG_4610</name>
</gene>
<feature type="region of interest" description="Disordered" evidence="1">
    <location>
        <begin position="1396"/>
        <end position="1444"/>
    </location>
</feature>
<feature type="compositionally biased region" description="Basic and acidic residues" evidence="1">
    <location>
        <begin position="1419"/>
        <end position="1432"/>
    </location>
</feature>
<evidence type="ECO:0000256" key="1">
    <source>
        <dbReference type="SAM" id="MobiDB-lite"/>
    </source>
</evidence>
<feature type="region of interest" description="Disordered" evidence="1">
    <location>
        <begin position="1326"/>
        <end position="1380"/>
    </location>
</feature>
<reference evidence="2 3" key="1">
    <citation type="submission" date="2020-05" db="EMBL/GenBank/DDBJ databases">
        <title>Identification and distribution of gene clusters putatively required for synthesis of sphingolipid metabolism inhibitors in phylogenetically diverse species of the filamentous fungus Fusarium.</title>
        <authorList>
            <person name="Kim H.-S."/>
            <person name="Busman M."/>
            <person name="Brown D.W."/>
            <person name="Divon H."/>
            <person name="Uhlig S."/>
            <person name="Proctor R.H."/>
        </authorList>
    </citation>
    <scope>NUCLEOTIDE SEQUENCE [LARGE SCALE GENOMIC DNA]</scope>
    <source>
        <strain evidence="2 3">NRRL 66333</strain>
    </source>
</reference>
<evidence type="ECO:0008006" key="4">
    <source>
        <dbReference type="Google" id="ProtNLM"/>
    </source>
</evidence>
<feature type="compositionally biased region" description="Polar residues" evidence="1">
    <location>
        <begin position="1365"/>
        <end position="1374"/>
    </location>
</feature>
<dbReference type="RefSeq" id="XP_036539786.1">
    <property type="nucleotide sequence ID" value="XM_036682619.1"/>
</dbReference>
<keyword evidence="3" id="KW-1185">Reference proteome</keyword>
<dbReference type="SUPFAM" id="SSF55874">
    <property type="entry name" value="ATPase domain of HSP90 chaperone/DNA topoisomerase II/histidine kinase"/>
    <property type="match status" value="1"/>
</dbReference>
<proteinExistence type="predicted"/>
<dbReference type="Proteomes" id="UP000547976">
    <property type="component" value="Unassembled WGS sequence"/>
</dbReference>
<feature type="compositionally biased region" description="Basic and acidic residues" evidence="1">
    <location>
        <begin position="1327"/>
        <end position="1336"/>
    </location>
</feature>
<evidence type="ECO:0000313" key="2">
    <source>
        <dbReference type="EMBL" id="KAF5608392.1"/>
    </source>
</evidence>
<dbReference type="EMBL" id="JAAOAV010000042">
    <property type="protein sequence ID" value="KAF5608392.1"/>
    <property type="molecule type" value="Genomic_DNA"/>
</dbReference>
<dbReference type="NCBIfam" id="NF047352">
    <property type="entry name" value="P_loop_sacsin"/>
    <property type="match status" value="1"/>
</dbReference>
<dbReference type="PANTHER" id="PTHR32387">
    <property type="entry name" value="WU:FJ29H11"/>
    <property type="match status" value="1"/>
</dbReference>
<dbReference type="OrthoDB" id="1262810at2759"/>
<dbReference type="InterPro" id="IPR036890">
    <property type="entry name" value="HATPase_C_sf"/>
</dbReference>
<dbReference type="GeneID" id="59317337"/>
<dbReference type="Gene3D" id="3.30.565.10">
    <property type="entry name" value="Histidine kinase-like ATPase, C-terminal domain"/>
    <property type="match status" value="1"/>
</dbReference>
<sequence length="2916" mass="331826">MSTPEEAERIVKEVTEYYGYLDHDMMDDIGRFNSDYRRRIDENWLKMENAASHSIKVLARNIYGSGARFVFELLQNAEDNSFRKADDKNDPPFISFQIHPKHIVVECNEDGFTSLDLKAICSVGESTKTAKHGYVGAKGIGFKSVFIAASRVHIQSGNYSFEFRHNRNDPGLGMVRPIWLKPTETIPSPLTRTTLYLHEQGDEDEIEHLKTVIAMQFDDLQETCLLFLRKLSKISVTFYDGQGNLQRSKQFTKKKIDDFRVSLETTVASADISSMTSQMYHITKQLATGLAQSESRDAATTEEARKSLTSAEVVLAFPLKSDYQPHISTRRQELFAFLPLRTSDYKFHIQSDFDTNANRQDIVTTTRRNLNIRDWIAKTFLQAILEFNQHPVLCYNWPLFLPSQDSGHDSFWSGLDAKILSLVQDNPILRSRNRSDLRLVREVVIASNGMVDDEGVLLLDDPVKDPFISAKYPYKVTNHLKPYGLRVASTGLFVLLLERDLGQHDSKMRANTTADDWHSSVARLCSKICNNGWNGTTLLKSLEVLPLRNSDWTASTSGPVFFPMTGDIEIPEHLGLKVLSKSATTNTDRKILFRHLGATDATYESVRSAIFSSFIRLSEMSFTFTRDCLRYLFLTHSSPQHTRKGYENIWLFTQEGKLYRMGGWPTIYLPTDEHPFSPASLLQNTNVPTDFDVHFLRLGYFTIAHGDQKHSLSSYRRWLCDFIGIHERLTILSANQNELSPPFQYVLAHHPAKFLGLLEHLWRLEGEEVLKYPIIMSQLKQIPAKELCKVKFSPKLENTWLPLLELKDSVRRYMELPEQFPFLNIEDDADAEQVSSKWNFLTKHFGVGKSDDLDFLLEILHCIRRSCTVPVSIRQSQRVFELYIAIYAKLVTSLVPSITRTRIKEAFESSDGDSILVPYDEDKSSWSEPEFCVWDAPSDLVTVSSLKSLYNRRGLSDEDMHIIENLFLGTLDVRNISVEGIVSELDCRRGLGADCEDEDQITSLYTYLHEKMDVTPAARAAFEQSPLIFLRQEGEPKWYKTSECLWSSTAPIRGKVTLDETYEDLKELFVAKLGVKSLTMQMVYDELRQSPESSVEDIKVALFSFNDFLQIEDGNWDPEPIRAAKIFPVAYPDGTIALRSMDVGFAIADRGNLRSKFADQIALLDFELEDIHRLRPLFSWLKIQQRYLSRVAATFRSPRFQHGDPHLYNQLRAMKVLEVEGISSVLRLSQNGRQYEARLSTASEHIDEPAGSLTIYVPRNRREQEICFGSVLPRKFAAWLMRNPHTNIDGNVEVDIINALTSIFASDRAVLDEILDDQGMIQLQFEDPDKHLNKDETGDEQAEDNYASDSTPEPGYEVSDLLPTPTHSSINSIIPSPVRDSEIEDGTLEIEEEVVEIQNSTSQQVRRGDGSASRPLRYHSPDGRPFSSERLESQGPIPSYPASQATEDQRYLTILERVIAAARLANFPSGGAFDLNGLRDALLDSGEHSTYLSYNGLDVLSRFQSTSQLERDKKIGAAGELYVFELLSKLELPGWGRNNWQSTIRTYANIHPEYADLSHWPSRETADLVYTDTQGDLTCILVDAEILSDDWSTRRPRYYIEVKTTTGPCGTPFYMSGNQYRLVILPSFFSQNLIHRFFFKIAEPSHLRLLVITRNPQSKIMASAQEAEEIIRSLNGDIKLGKHVEYSAKRLLPEIIRYANSRSFTKVSAASETPAITFRIHDCDRIVIEYNDDGLTKADLEAICQPVSEEQTSEYNFRTIVIANRKVHIQSGNFSFDFQHNILDPEDSIMRPVWVSPTEIIPDNMTRITLYLHDQGSKEEVENLRDTIHIKWMSIEFLNSAGLVIRSKVFEKGNIGKHGVCIDVTNADQDTESQLYHVTDYSVDSSAMDVTLAFPLTDDFTPRVDSVEAMQLFNLVSLCASPLAFHVHSHFEFEDETNGIIITSAHNISIRDLVANAFSKAVLQFLDIKCLAYSWPLFLTPISEDADPFWSALDSDIRSWISQNPVLRCKGSRPWRLISHITRVPPEAQDENGKPLLDDPSGDSYLLHKYPAAAAAKLTEYGLATLTDTRLLELLEMDLESPKPRMHTSTSRDWQIAMSRLLSKLLTNDERVDKLKSLPIVQLRDGSWASPASGPLYFPTSGNSSIPESLKFRDVTLLATFQPERRTSYEKLGVTEPTVKEVRQKILDTFKSAESLPFGDVYEYLRYLYLTHQSFNLSSPHEQPYSDVRVLTTGLKYQNPHTTTVYYPGIDDPYSPESLLGPAPMANFLHPKIWNDGADKPGPSHPTWKVWLCDSIGIRERPSLLQAQAQSESEPINHGSSTSTDDKLLGFIERFWIHEGHELLKHPTLVSEIRQLPAQKLCGVDFEVSLQDTWAPSGDLQTSVKVFMMDPEVFPFLKLDDEKDVDLVIATRWSFLTKHFGVKWKHDLDFLVQMMSEQKARALELFNDGGVLYAEANKARWLSSSRCLWFGPTDLVSKRSIKRFYIEKTCDKKQLQSIARLFVDELKIRDANDEDMAEELCKLRLRESKNIPGVHRIYTYLDGKTVSPETRRKFHELPLILVKQGGHTEWLRASQCFWSETDTDDLNGNLQSCYPDLKDFFLEKLGRASKGIIRSFAVDVGESISKFPAEPIRQAKIFPVRSPGGGVSLVSLDTDFAIADRQGLRRDLQDHIKLLDFDLEDVRWLWRFFQWLKIEDRYLSRCVKRSVTVSEDGTPSEEGDPWDLRHKAYHITRIAATFEVFATYNDPASLYERLKALRVIEVSNISCALEITQDQKAIRSAPQSVTAHISDDDLNFTIYVAKDKKKKIFSDLPRVLEEWLRKDRDRCHTFEVISSLTSIVASDIFVLDEILEDQGIIELPCENGDTIGTKMASEGASECLSVQEVVGKPSEEDQGESLVLRGRESASEVADQDEVM</sequence>
<protein>
    <recommendedName>
        <fullName evidence="4">Protein NO VEIN C-terminal domain-containing protein</fullName>
    </recommendedName>
</protein>
<organism evidence="2 3">
    <name type="scientific">Gibberella subglutinans</name>
    <name type="common">Fusarium subglutinans</name>
    <dbReference type="NCBI Taxonomy" id="42677"/>
    <lineage>
        <taxon>Eukaryota</taxon>
        <taxon>Fungi</taxon>
        <taxon>Dikarya</taxon>
        <taxon>Ascomycota</taxon>
        <taxon>Pezizomycotina</taxon>
        <taxon>Sordariomycetes</taxon>
        <taxon>Hypocreomycetidae</taxon>
        <taxon>Hypocreales</taxon>
        <taxon>Nectriaceae</taxon>
        <taxon>Fusarium</taxon>
        <taxon>Fusarium fujikuroi species complex</taxon>
    </lineage>
</organism>